<dbReference type="InterPro" id="IPR015506">
    <property type="entry name" value="Dsh/Dvl-rel"/>
</dbReference>
<dbReference type="SUPFAM" id="SSF47576">
    <property type="entry name" value="Calponin-homology domain, CH-domain"/>
    <property type="match status" value="1"/>
</dbReference>
<dbReference type="OrthoDB" id="30551at2759"/>
<evidence type="ECO:0000259" key="1">
    <source>
        <dbReference type="PROSITE" id="PS50021"/>
    </source>
</evidence>
<dbReference type="GeneID" id="108491863"/>
<accession>A0A6J0G6P1</accession>
<keyword evidence="2" id="KW-1185">Reference proteome</keyword>
<dbReference type="Proteomes" id="UP000504624">
    <property type="component" value="Unplaced"/>
</dbReference>
<evidence type="ECO:0000313" key="2">
    <source>
        <dbReference type="Proteomes" id="UP000504624"/>
    </source>
</evidence>
<dbReference type="Pfam" id="PF00307">
    <property type="entry name" value="CH"/>
    <property type="match status" value="1"/>
</dbReference>
<evidence type="ECO:0000313" key="3">
    <source>
        <dbReference type="RefSeq" id="XP_017659152.1"/>
    </source>
</evidence>
<feature type="non-terminal residue" evidence="3">
    <location>
        <position position="1"/>
    </location>
</feature>
<gene>
    <name evidence="3" type="primary">LOC108491863</name>
</gene>
<name>A0A6J0G6P1_9PASS</name>
<dbReference type="PANTHER" id="PTHR10878">
    <property type="entry name" value="SEGMENT POLARITY PROTEIN DISHEVELLED"/>
    <property type="match status" value="1"/>
</dbReference>
<organism evidence="2 3">
    <name type="scientific">Lepidothrix coronata</name>
    <name type="common">blue-crowned manakin</name>
    <dbReference type="NCBI Taxonomy" id="321398"/>
    <lineage>
        <taxon>Eukaryota</taxon>
        <taxon>Metazoa</taxon>
        <taxon>Chordata</taxon>
        <taxon>Craniata</taxon>
        <taxon>Vertebrata</taxon>
        <taxon>Euteleostomi</taxon>
        <taxon>Archelosauria</taxon>
        <taxon>Archosauria</taxon>
        <taxon>Dinosauria</taxon>
        <taxon>Saurischia</taxon>
        <taxon>Theropoda</taxon>
        <taxon>Coelurosauria</taxon>
        <taxon>Aves</taxon>
        <taxon>Neognathae</taxon>
        <taxon>Neoaves</taxon>
        <taxon>Telluraves</taxon>
        <taxon>Australaves</taxon>
        <taxon>Passeriformes</taxon>
        <taxon>Pipridae</taxon>
        <taxon>Lepidothrix</taxon>
    </lineage>
</organism>
<dbReference type="GO" id="GO:0060070">
    <property type="term" value="P:canonical Wnt signaling pathway"/>
    <property type="evidence" value="ECO:0007669"/>
    <property type="project" value="TreeGrafter"/>
</dbReference>
<proteinExistence type="predicted"/>
<sequence>CFVSYFQQQLQAYVAWVNSQLKKKPTVKPVQDLRQDLRDGVTLALLIEIVAGEKLSGIEANPTSQQEMRENVEKVLQFVASKKIRMHQTSAK</sequence>
<feature type="non-terminal residue" evidence="3">
    <location>
        <position position="92"/>
    </location>
</feature>
<feature type="domain" description="Calponin-homology (CH)" evidence="1">
    <location>
        <begin position="7"/>
        <end position="92"/>
    </location>
</feature>
<dbReference type="GO" id="GO:0005829">
    <property type="term" value="C:cytosol"/>
    <property type="evidence" value="ECO:0007669"/>
    <property type="project" value="TreeGrafter"/>
</dbReference>
<protein>
    <submittedName>
        <fullName evidence="3">Dixin-like</fullName>
    </submittedName>
</protein>
<dbReference type="InterPro" id="IPR001715">
    <property type="entry name" value="CH_dom"/>
</dbReference>
<dbReference type="AlphaFoldDB" id="A0A6J0G6P1"/>
<dbReference type="RefSeq" id="XP_017659152.1">
    <property type="nucleotide sequence ID" value="XM_017803663.1"/>
</dbReference>
<dbReference type="PANTHER" id="PTHR10878:SF22">
    <property type="entry name" value="DIXIN"/>
    <property type="match status" value="1"/>
</dbReference>
<reference evidence="3" key="1">
    <citation type="submission" date="2025-08" db="UniProtKB">
        <authorList>
            <consortium name="RefSeq"/>
        </authorList>
    </citation>
    <scope>IDENTIFICATION</scope>
</reference>
<dbReference type="PROSITE" id="PS50021">
    <property type="entry name" value="CH"/>
    <property type="match status" value="1"/>
</dbReference>
<dbReference type="Gene3D" id="1.10.418.10">
    <property type="entry name" value="Calponin-like domain"/>
    <property type="match status" value="1"/>
</dbReference>
<dbReference type="InterPro" id="IPR036872">
    <property type="entry name" value="CH_dom_sf"/>
</dbReference>